<evidence type="ECO:0000313" key="1">
    <source>
        <dbReference type="EMBL" id="AWB90869.1"/>
    </source>
</evidence>
<dbReference type="Proteomes" id="UP000244384">
    <property type="component" value="Chromosome"/>
</dbReference>
<gene>
    <name evidence="1" type="ORF">C3E78_00715</name>
</gene>
<proteinExistence type="predicted"/>
<dbReference type="KEGG" id="aez:C3E78_00715"/>
<accession>A0A2S0WHR1</accession>
<protein>
    <submittedName>
        <fullName evidence="1">Uncharacterized protein</fullName>
    </submittedName>
</protein>
<reference evidence="2" key="1">
    <citation type="submission" date="2018-01" db="EMBL/GenBank/DDBJ databases">
        <authorList>
            <person name="Li J."/>
        </authorList>
    </citation>
    <scope>NUCLEOTIDE SEQUENCE [LARGE SCALE GENOMIC DNA]</scope>
    <source>
        <strain evidence="2">592</strain>
    </source>
</reference>
<dbReference type="RefSeq" id="WP_108576515.1">
    <property type="nucleotide sequence ID" value="NZ_CP026952.1"/>
</dbReference>
<dbReference type="InterPro" id="IPR011004">
    <property type="entry name" value="Trimer_LpxA-like_sf"/>
</dbReference>
<dbReference type="EMBL" id="CP026952">
    <property type="protein sequence ID" value="AWB90869.1"/>
    <property type="molecule type" value="Genomic_DNA"/>
</dbReference>
<accession>A0A5F2ERF4</accession>
<dbReference type="SUPFAM" id="SSF51161">
    <property type="entry name" value="Trimeric LpxA-like enzymes"/>
    <property type="match status" value="1"/>
</dbReference>
<keyword evidence="2" id="KW-1185">Reference proteome</keyword>
<dbReference type="AlphaFoldDB" id="A0A2S0WHR1"/>
<sequence>MDDMRPTPQMRLARRLNGRGGKTAWAALKLLGVEIPRSVQIAGGLRLAHGAVGLVVHQYTIIGQDVVLYQGVTLGRGDQYRRLDQVDHDPSTGGRIVVEDRVIVGANAVVLFKVGQFLTLGHDCVIGANSVVLDSVPPGEIWAGSPAKKVGTNPNFTAGQTT</sequence>
<name>A0A2S0WHR1_9ACTN</name>
<evidence type="ECO:0000313" key="2">
    <source>
        <dbReference type="Proteomes" id="UP000244384"/>
    </source>
</evidence>
<dbReference type="PANTHER" id="PTHR42811">
    <property type="entry name" value="SERINE ACETYLTRANSFERASE"/>
    <property type="match status" value="1"/>
</dbReference>
<dbReference type="Gene3D" id="2.160.10.10">
    <property type="entry name" value="Hexapeptide repeat proteins"/>
    <property type="match status" value="1"/>
</dbReference>
<organism evidence="1 2">
    <name type="scientific">Aeromicrobium chenweiae</name>
    <dbReference type="NCBI Taxonomy" id="2079793"/>
    <lineage>
        <taxon>Bacteria</taxon>
        <taxon>Bacillati</taxon>
        <taxon>Actinomycetota</taxon>
        <taxon>Actinomycetes</taxon>
        <taxon>Propionibacteriales</taxon>
        <taxon>Nocardioidaceae</taxon>
        <taxon>Aeromicrobium</taxon>
    </lineage>
</organism>
<dbReference type="OrthoDB" id="2643438at2"/>